<evidence type="ECO:0000256" key="10">
    <source>
        <dbReference type="ARBA" id="ARBA00042858"/>
    </source>
</evidence>
<keyword evidence="5 13" id="KW-0418">Kinase</keyword>
<dbReference type="OrthoDB" id="8693905at2759"/>
<keyword evidence="3" id="KW-0808">Transferase</keyword>
<dbReference type="GO" id="GO:0007346">
    <property type="term" value="P:regulation of mitotic cell cycle"/>
    <property type="evidence" value="ECO:0007669"/>
    <property type="project" value="TreeGrafter"/>
</dbReference>
<feature type="domain" description="Protein kinase" evidence="12">
    <location>
        <begin position="107"/>
        <end position="484"/>
    </location>
</feature>
<evidence type="ECO:0000256" key="6">
    <source>
        <dbReference type="ARBA" id="ARBA00022840"/>
    </source>
</evidence>
<sequence length="541" mass="60529">MARDRWDSSDEEHTGRERAGQQRAGQQRSGRLEQERSAARQTAKRVRLQWSGPLGSASRAGLSGSRTSGSDEEEREIKRVAEEHGRFLRNLRWLSARYGSRHVHDHYELLEKIASGTFGSVYRARSRETGLVVAIKSFTRHPSLEAEGMLLSSLREITTLMEIEHPSLVNAYEVCIDRERFGATYVVMEYAEHELGFILKSSRDLTFSASERKCLLLQIFSALEYLHQREIIHRDLKPGNLLYTNHGCVKICDFGCSKTQVNQAYTAGNRTTTEGQKTVGRGQVASGVQGATGGARGGQGDDLSPFPGQSHLSVRSGGDDTYHVGTLWYEAPESLMELQMTTASDMWSAGCIVMEILTGCRPIFSGCSSRLEVLNSVFEFFGVPYDWHEMNANMKNVEVQNLIKARQTIELKFIKGFRDGGNDGGDGHGAYRRLISSKLFDKCCTSGVERSWLTAQCQDLVLRLLTVNPNSRLTATEALQHPYFTEKPLPQKNHYMPKIKETNLSGMHSQHTLAAQRQPTTPATFQRPKGNDTRSDLTSAR</sequence>
<feature type="region of interest" description="Disordered" evidence="11">
    <location>
        <begin position="273"/>
        <end position="310"/>
    </location>
</feature>
<evidence type="ECO:0000256" key="8">
    <source>
        <dbReference type="ARBA" id="ARBA00039612"/>
    </source>
</evidence>
<comment type="similarity">
    <text evidence="1">Belongs to the protein kinase superfamily. CMGC Ser/Thr protein kinase family. CDC2/CDKX subfamily.</text>
</comment>
<feature type="region of interest" description="Disordered" evidence="11">
    <location>
        <begin position="1"/>
        <end position="76"/>
    </location>
</feature>
<evidence type="ECO:0000313" key="14">
    <source>
        <dbReference type="Proteomes" id="UP000019763"/>
    </source>
</evidence>
<feature type="compositionally biased region" description="Low complexity" evidence="11">
    <location>
        <begin position="51"/>
        <end position="68"/>
    </location>
</feature>
<dbReference type="AlphaFoldDB" id="A0A023AZ05"/>
<dbReference type="PANTHER" id="PTHR24056:SF107">
    <property type="entry name" value="CYCLIN-DEPENDENT KINASE 11A-RELATED"/>
    <property type="match status" value="1"/>
</dbReference>
<dbReference type="Pfam" id="PF00069">
    <property type="entry name" value="Pkinase"/>
    <property type="match status" value="2"/>
</dbReference>
<evidence type="ECO:0000256" key="1">
    <source>
        <dbReference type="ARBA" id="ARBA00006485"/>
    </source>
</evidence>
<dbReference type="PROSITE" id="PS50011">
    <property type="entry name" value="PROTEIN_KINASE_DOM"/>
    <property type="match status" value="1"/>
</dbReference>
<dbReference type="SMART" id="SM00220">
    <property type="entry name" value="S_TKc"/>
    <property type="match status" value="1"/>
</dbReference>
<feature type="region of interest" description="Disordered" evidence="11">
    <location>
        <begin position="509"/>
        <end position="541"/>
    </location>
</feature>
<dbReference type="RefSeq" id="XP_011133048.1">
    <property type="nucleotide sequence ID" value="XM_011134746.1"/>
</dbReference>
<feature type="compositionally biased region" description="Basic and acidic residues" evidence="11">
    <location>
        <begin position="1"/>
        <end position="20"/>
    </location>
</feature>
<dbReference type="InterPro" id="IPR008271">
    <property type="entry name" value="Ser/Thr_kinase_AS"/>
</dbReference>
<feature type="compositionally biased region" description="Gly residues" evidence="11">
    <location>
        <begin position="290"/>
        <end position="300"/>
    </location>
</feature>
<evidence type="ECO:0000313" key="13">
    <source>
        <dbReference type="EMBL" id="EZG43718.1"/>
    </source>
</evidence>
<dbReference type="VEuPathDB" id="CryptoDB:GNI_161160"/>
<comment type="caution">
    <text evidence="13">The sequence shown here is derived from an EMBL/GenBank/DDBJ whole genome shotgun (WGS) entry which is preliminary data.</text>
</comment>
<keyword evidence="6" id="KW-0067">ATP-binding</keyword>
<evidence type="ECO:0000256" key="4">
    <source>
        <dbReference type="ARBA" id="ARBA00022741"/>
    </source>
</evidence>
<evidence type="ECO:0000256" key="5">
    <source>
        <dbReference type="ARBA" id="ARBA00022777"/>
    </source>
</evidence>
<dbReference type="InterPro" id="IPR011009">
    <property type="entry name" value="Kinase-like_dom_sf"/>
</dbReference>
<keyword evidence="2" id="KW-0723">Serine/threonine-protein kinase</keyword>
<dbReference type="EMBL" id="AFNH02001201">
    <property type="protein sequence ID" value="EZG43718.1"/>
    <property type="molecule type" value="Genomic_DNA"/>
</dbReference>
<evidence type="ECO:0000259" key="12">
    <source>
        <dbReference type="PROSITE" id="PS50011"/>
    </source>
</evidence>
<reference evidence="13" key="1">
    <citation type="submission" date="2013-12" db="EMBL/GenBank/DDBJ databases">
        <authorList>
            <person name="Omoto C.K."/>
            <person name="Sibley D."/>
            <person name="Venepally P."/>
            <person name="Hadjithomas M."/>
            <person name="Karamycheva S."/>
            <person name="Brunk B."/>
            <person name="Roos D."/>
            <person name="Caler E."/>
            <person name="Lorenzi H."/>
        </authorList>
    </citation>
    <scope>NUCLEOTIDE SEQUENCE</scope>
</reference>
<dbReference type="eggNOG" id="KOG0663">
    <property type="taxonomic scope" value="Eukaryota"/>
</dbReference>
<keyword evidence="14" id="KW-1185">Reference proteome</keyword>
<name>A0A023AZ05_GRENI</name>
<protein>
    <recommendedName>
        <fullName evidence="8">Cyclin-dependent kinase 2 homolog</fullName>
    </recommendedName>
    <alternativeName>
        <fullName evidence="9">Cell division control protein 2 homolog</fullName>
    </alternativeName>
    <alternativeName>
        <fullName evidence="10">cdc2-related kinase 2</fullName>
    </alternativeName>
</protein>
<organism evidence="13 14">
    <name type="scientific">Gregarina niphandrodes</name>
    <name type="common">Septate eugregarine</name>
    <dbReference type="NCBI Taxonomy" id="110365"/>
    <lineage>
        <taxon>Eukaryota</taxon>
        <taxon>Sar</taxon>
        <taxon>Alveolata</taxon>
        <taxon>Apicomplexa</taxon>
        <taxon>Conoidasida</taxon>
        <taxon>Gregarinasina</taxon>
        <taxon>Eugregarinorida</taxon>
        <taxon>Gregarinidae</taxon>
        <taxon>Gregarina</taxon>
    </lineage>
</organism>
<keyword evidence="4" id="KW-0547">Nucleotide-binding</keyword>
<evidence type="ECO:0000256" key="7">
    <source>
        <dbReference type="ARBA" id="ARBA00038543"/>
    </source>
</evidence>
<accession>A0A023AZ05</accession>
<dbReference type="InterPro" id="IPR000719">
    <property type="entry name" value="Prot_kinase_dom"/>
</dbReference>
<evidence type="ECO:0000256" key="11">
    <source>
        <dbReference type="SAM" id="MobiDB-lite"/>
    </source>
</evidence>
<dbReference type="SUPFAM" id="SSF56112">
    <property type="entry name" value="Protein kinase-like (PK-like)"/>
    <property type="match status" value="1"/>
</dbReference>
<proteinExistence type="inferred from homology"/>
<dbReference type="Gene3D" id="1.10.510.10">
    <property type="entry name" value="Transferase(Phosphotransferase) domain 1"/>
    <property type="match status" value="1"/>
</dbReference>
<dbReference type="GO" id="GO:0004674">
    <property type="term" value="F:protein serine/threonine kinase activity"/>
    <property type="evidence" value="ECO:0007669"/>
    <property type="project" value="UniProtKB-KW"/>
</dbReference>
<dbReference type="Gene3D" id="3.30.200.20">
    <property type="entry name" value="Phosphorylase Kinase, domain 1"/>
    <property type="match status" value="1"/>
</dbReference>
<dbReference type="PROSITE" id="PS00108">
    <property type="entry name" value="PROTEIN_KINASE_ST"/>
    <property type="match status" value="1"/>
</dbReference>
<dbReference type="PANTHER" id="PTHR24056">
    <property type="entry name" value="CELL DIVISION PROTEIN KINASE"/>
    <property type="match status" value="1"/>
</dbReference>
<feature type="compositionally biased region" description="Polar residues" evidence="11">
    <location>
        <begin position="509"/>
        <end position="524"/>
    </location>
</feature>
<dbReference type="GeneID" id="22915588"/>
<dbReference type="Proteomes" id="UP000019763">
    <property type="component" value="Unassembled WGS sequence"/>
</dbReference>
<dbReference type="GO" id="GO:0005524">
    <property type="term" value="F:ATP binding"/>
    <property type="evidence" value="ECO:0007669"/>
    <property type="project" value="UniProtKB-KW"/>
</dbReference>
<dbReference type="GO" id="GO:0005634">
    <property type="term" value="C:nucleus"/>
    <property type="evidence" value="ECO:0007669"/>
    <property type="project" value="TreeGrafter"/>
</dbReference>
<dbReference type="InterPro" id="IPR050108">
    <property type="entry name" value="CDK"/>
</dbReference>
<evidence type="ECO:0000256" key="2">
    <source>
        <dbReference type="ARBA" id="ARBA00022527"/>
    </source>
</evidence>
<gene>
    <name evidence="13" type="ORF">GNI_161160</name>
</gene>
<evidence type="ECO:0000256" key="9">
    <source>
        <dbReference type="ARBA" id="ARBA00041902"/>
    </source>
</evidence>
<evidence type="ECO:0000256" key="3">
    <source>
        <dbReference type="ARBA" id="ARBA00022679"/>
    </source>
</evidence>
<comment type="subunit">
    <text evidence="7">May form a complex composed of at least the catalytic subunit CRK2 and a cyclin.</text>
</comment>